<comment type="caution">
    <text evidence="1">The sequence shown here is derived from an EMBL/GenBank/DDBJ whole genome shotgun (WGS) entry which is preliminary data.</text>
</comment>
<evidence type="ECO:0000313" key="1">
    <source>
        <dbReference type="EMBL" id="KAK3781314.1"/>
    </source>
</evidence>
<proteinExistence type="predicted"/>
<dbReference type="EMBL" id="JAWDGP010002624">
    <property type="protein sequence ID" value="KAK3781314.1"/>
    <property type="molecule type" value="Genomic_DNA"/>
</dbReference>
<dbReference type="AlphaFoldDB" id="A0AAE1A4R6"/>
<protein>
    <submittedName>
        <fullName evidence="1">Uncharacterized protein</fullName>
    </submittedName>
</protein>
<gene>
    <name evidence="1" type="ORF">RRG08_018941</name>
</gene>
<reference evidence="1" key="1">
    <citation type="journal article" date="2023" name="G3 (Bethesda)">
        <title>A reference genome for the long-term kleptoplast-retaining sea slug Elysia crispata morphotype clarki.</title>
        <authorList>
            <person name="Eastman K.E."/>
            <person name="Pendleton A.L."/>
            <person name="Shaikh M.A."/>
            <person name="Suttiyut T."/>
            <person name="Ogas R."/>
            <person name="Tomko P."/>
            <person name="Gavelis G."/>
            <person name="Widhalm J.R."/>
            <person name="Wisecaver J.H."/>
        </authorList>
    </citation>
    <scope>NUCLEOTIDE SEQUENCE</scope>
    <source>
        <strain evidence="1">ECLA1</strain>
    </source>
</reference>
<accession>A0AAE1A4R6</accession>
<dbReference type="Proteomes" id="UP001283361">
    <property type="component" value="Unassembled WGS sequence"/>
</dbReference>
<organism evidence="1 2">
    <name type="scientific">Elysia crispata</name>
    <name type="common">lettuce slug</name>
    <dbReference type="NCBI Taxonomy" id="231223"/>
    <lineage>
        <taxon>Eukaryota</taxon>
        <taxon>Metazoa</taxon>
        <taxon>Spiralia</taxon>
        <taxon>Lophotrochozoa</taxon>
        <taxon>Mollusca</taxon>
        <taxon>Gastropoda</taxon>
        <taxon>Heterobranchia</taxon>
        <taxon>Euthyneura</taxon>
        <taxon>Panpulmonata</taxon>
        <taxon>Sacoglossa</taxon>
        <taxon>Placobranchoidea</taxon>
        <taxon>Plakobranchidae</taxon>
        <taxon>Elysia</taxon>
    </lineage>
</organism>
<evidence type="ECO:0000313" key="2">
    <source>
        <dbReference type="Proteomes" id="UP001283361"/>
    </source>
</evidence>
<sequence>MRNKHWALSEHHDFPKGDLSVSPDDVPRNDRLPVEIKYVVRLLGTGSCYVSCLVPSNGPDSGAGAGYVAVSCVQGCCGITALGALEDRHIPWIVMLLQETSLHVMVPGIGRGKTTFSPSMIPLSFSSCCPAPDRFCVWPATMDVKGVGWPSALMDGGDVDLSLSWGRAY</sequence>
<name>A0AAE1A4R6_9GAST</name>
<keyword evidence="2" id="KW-1185">Reference proteome</keyword>